<dbReference type="Proteomes" id="UP000054485">
    <property type="component" value="Unassembled WGS sequence"/>
</dbReference>
<name>A0A0C9Z7S4_9AGAM</name>
<evidence type="ECO:0000313" key="1">
    <source>
        <dbReference type="EMBL" id="KIK33575.1"/>
    </source>
</evidence>
<dbReference type="OrthoDB" id="2652595at2759"/>
<keyword evidence="2" id="KW-1185">Reference proteome</keyword>
<gene>
    <name evidence="1" type="ORF">CY34DRAFT_18286</name>
</gene>
<dbReference type="EMBL" id="KN835915">
    <property type="protein sequence ID" value="KIK33575.1"/>
    <property type="molecule type" value="Genomic_DNA"/>
</dbReference>
<dbReference type="AlphaFoldDB" id="A0A0C9Z7S4"/>
<dbReference type="HOGENOM" id="CLU_2074696_0_0_1"/>
<dbReference type="InParanoid" id="A0A0C9Z7S4"/>
<proteinExistence type="predicted"/>
<reference evidence="1 2" key="1">
    <citation type="submission" date="2014-04" db="EMBL/GenBank/DDBJ databases">
        <authorList>
            <consortium name="DOE Joint Genome Institute"/>
            <person name="Kuo A."/>
            <person name="Ruytinx J."/>
            <person name="Rineau F."/>
            <person name="Colpaert J."/>
            <person name="Kohler A."/>
            <person name="Nagy L.G."/>
            <person name="Floudas D."/>
            <person name="Copeland A."/>
            <person name="Barry K.W."/>
            <person name="Cichocki N."/>
            <person name="Veneault-Fourrey C."/>
            <person name="LaButti K."/>
            <person name="Lindquist E.A."/>
            <person name="Lipzen A."/>
            <person name="Lundell T."/>
            <person name="Morin E."/>
            <person name="Murat C."/>
            <person name="Sun H."/>
            <person name="Tunlid A."/>
            <person name="Henrissat B."/>
            <person name="Grigoriev I.V."/>
            <person name="Hibbett D.S."/>
            <person name="Martin F."/>
            <person name="Nordberg H.P."/>
            <person name="Cantor M.N."/>
            <person name="Hua S.X."/>
        </authorList>
    </citation>
    <scope>NUCLEOTIDE SEQUENCE [LARGE SCALE GENOMIC DNA]</scope>
    <source>
        <strain evidence="1 2">UH-Slu-Lm8-n1</strain>
    </source>
</reference>
<evidence type="ECO:0000313" key="2">
    <source>
        <dbReference type="Proteomes" id="UP000054485"/>
    </source>
</evidence>
<accession>A0A0C9Z7S4</accession>
<protein>
    <submittedName>
        <fullName evidence="1">Uncharacterized protein</fullName>
    </submittedName>
</protein>
<sequence>MFYTPKQLRRYVPCRQFSQSKFYCDKGTQTTVTDGQSMIELEFELGQVKEQLSNANNNIVYLSDRVITYRYRWLEEYNRAENLDHHMPHDVCVPDIPQVADGAPSPSTLSEFLNWDEA</sequence>
<organism evidence="1 2">
    <name type="scientific">Suillus luteus UH-Slu-Lm8-n1</name>
    <dbReference type="NCBI Taxonomy" id="930992"/>
    <lineage>
        <taxon>Eukaryota</taxon>
        <taxon>Fungi</taxon>
        <taxon>Dikarya</taxon>
        <taxon>Basidiomycota</taxon>
        <taxon>Agaricomycotina</taxon>
        <taxon>Agaricomycetes</taxon>
        <taxon>Agaricomycetidae</taxon>
        <taxon>Boletales</taxon>
        <taxon>Suillineae</taxon>
        <taxon>Suillaceae</taxon>
        <taxon>Suillus</taxon>
    </lineage>
</organism>
<reference evidence="2" key="2">
    <citation type="submission" date="2015-01" db="EMBL/GenBank/DDBJ databases">
        <title>Evolutionary Origins and Diversification of the Mycorrhizal Mutualists.</title>
        <authorList>
            <consortium name="DOE Joint Genome Institute"/>
            <consortium name="Mycorrhizal Genomics Consortium"/>
            <person name="Kohler A."/>
            <person name="Kuo A."/>
            <person name="Nagy L.G."/>
            <person name="Floudas D."/>
            <person name="Copeland A."/>
            <person name="Barry K.W."/>
            <person name="Cichocki N."/>
            <person name="Veneault-Fourrey C."/>
            <person name="LaButti K."/>
            <person name="Lindquist E.A."/>
            <person name="Lipzen A."/>
            <person name="Lundell T."/>
            <person name="Morin E."/>
            <person name="Murat C."/>
            <person name="Riley R."/>
            <person name="Ohm R."/>
            <person name="Sun H."/>
            <person name="Tunlid A."/>
            <person name="Henrissat B."/>
            <person name="Grigoriev I.V."/>
            <person name="Hibbett D.S."/>
            <person name="Martin F."/>
        </authorList>
    </citation>
    <scope>NUCLEOTIDE SEQUENCE [LARGE SCALE GENOMIC DNA]</scope>
    <source>
        <strain evidence="2">UH-Slu-Lm8-n1</strain>
    </source>
</reference>